<evidence type="ECO:0000256" key="7">
    <source>
        <dbReference type="RuleBase" id="RU362063"/>
    </source>
</evidence>
<keyword evidence="7" id="KW-1005">Bacterial flagellum biogenesis</keyword>
<dbReference type="InterPro" id="IPR017585">
    <property type="entry name" value="SAF_FlgA"/>
</dbReference>
<comment type="function">
    <text evidence="6 7">Involved in the assembly process of the P-ring formation. It may associate with FlgF on the rod constituting a structure essential for the P-ring assembly or may act as a modulator protein for the P-ring assembly.</text>
</comment>
<evidence type="ECO:0000313" key="9">
    <source>
        <dbReference type="EMBL" id="KLV02602.1"/>
    </source>
</evidence>
<dbReference type="GO" id="GO:0042597">
    <property type="term" value="C:periplasmic space"/>
    <property type="evidence" value="ECO:0007669"/>
    <property type="project" value="UniProtKB-SubCell"/>
</dbReference>
<evidence type="ECO:0000256" key="1">
    <source>
        <dbReference type="ARBA" id="ARBA00004418"/>
    </source>
</evidence>
<dbReference type="InterPro" id="IPR013974">
    <property type="entry name" value="SAF"/>
</dbReference>
<dbReference type="Pfam" id="PF17656">
    <property type="entry name" value="ChapFlgA_N"/>
    <property type="match status" value="1"/>
</dbReference>
<dbReference type="GO" id="GO:0044780">
    <property type="term" value="P:bacterial-type flagellum assembly"/>
    <property type="evidence" value="ECO:0007669"/>
    <property type="project" value="InterPro"/>
</dbReference>
<dbReference type="InterPro" id="IPR039246">
    <property type="entry name" value="Flagellar_FlgA"/>
</dbReference>
<keyword evidence="4" id="KW-0732">Signal</keyword>
<dbReference type="CDD" id="cd11614">
    <property type="entry name" value="SAF_CpaB_FlgA_like"/>
    <property type="match status" value="1"/>
</dbReference>
<keyword evidence="5 7" id="KW-0574">Periplasm</keyword>
<dbReference type="InterPro" id="IPR006190">
    <property type="entry name" value="SAF_AFP_Neu5Ac"/>
</dbReference>
<organism evidence="9 10">
    <name type="scientific">Photobacterium aphoticum</name>
    <dbReference type="NCBI Taxonomy" id="754436"/>
    <lineage>
        <taxon>Bacteria</taxon>
        <taxon>Pseudomonadati</taxon>
        <taxon>Pseudomonadota</taxon>
        <taxon>Gammaproteobacteria</taxon>
        <taxon>Vibrionales</taxon>
        <taxon>Vibrionaceae</taxon>
        <taxon>Photobacterium</taxon>
    </lineage>
</organism>
<evidence type="ECO:0000256" key="2">
    <source>
        <dbReference type="ARBA" id="ARBA00010474"/>
    </source>
</evidence>
<evidence type="ECO:0000313" key="10">
    <source>
        <dbReference type="Proteomes" id="UP000036426"/>
    </source>
</evidence>
<dbReference type="OrthoDB" id="5729023at2"/>
<keyword evidence="9" id="KW-0969">Cilium</keyword>
<dbReference type="SUPFAM" id="SSF51269">
    <property type="entry name" value="AFP III-like domain"/>
    <property type="match status" value="1"/>
</dbReference>
<dbReference type="SMART" id="SM00858">
    <property type="entry name" value="SAF"/>
    <property type="match status" value="1"/>
</dbReference>
<comment type="caution">
    <text evidence="9">The sequence shown here is derived from an EMBL/GenBank/DDBJ whole genome shotgun (WGS) entry which is preliminary data.</text>
</comment>
<dbReference type="NCBIfam" id="TIGR03170">
    <property type="entry name" value="flgA_cterm"/>
    <property type="match status" value="1"/>
</dbReference>
<evidence type="ECO:0000256" key="5">
    <source>
        <dbReference type="ARBA" id="ARBA00022764"/>
    </source>
</evidence>
<dbReference type="InterPro" id="IPR036732">
    <property type="entry name" value="AFP_Neu5c_C_sf"/>
</dbReference>
<feature type="domain" description="AFP-like" evidence="8">
    <location>
        <begin position="115"/>
        <end position="174"/>
    </location>
</feature>
<evidence type="ECO:0000256" key="3">
    <source>
        <dbReference type="ARBA" id="ARBA00014754"/>
    </source>
</evidence>
<accession>A0A0J1JKI6</accession>
<sequence>MIQRTKLSFIWSFIGLSSIFFSTFISAKPLTSQEQVQHAAEQYVSAQLDPPHNATLHVEAAALDSRLKLTSCPTPLEASLPGKQNLSGNVTVLIRCDAPQWQVYVPVRTQLLLPRVVATRPLARGHVLTLSDLHIQPVELRFQRGISFEAPEQIIGARIKRNVQMGDAVLGNDICVVCRNDVVTIRAGSKGLSIMTKGVALSDGSLGEQVRVQNSKSKRIIDAVVTGVSDVSVGY</sequence>
<dbReference type="Proteomes" id="UP000036426">
    <property type="component" value="Unassembled WGS sequence"/>
</dbReference>
<gene>
    <name evidence="9" type="ORF">ABT58_02670</name>
</gene>
<dbReference type="PATRIC" id="fig|754436.4.peg.562"/>
<dbReference type="AlphaFoldDB" id="A0A0J1JKI6"/>
<dbReference type="PANTHER" id="PTHR36307">
    <property type="entry name" value="FLAGELLA BASAL BODY P-RING FORMATION PROTEIN FLGA"/>
    <property type="match status" value="1"/>
</dbReference>
<comment type="subcellular location">
    <subcellularLocation>
        <location evidence="1 7">Periplasm</location>
    </subcellularLocation>
</comment>
<dbReference type="PANTHER" id="PTHR36307:SF1">
    <property type="entry name" value="FLAGELLA BASAL BODY P-RING FORMATION PROTEIN FLGA"/>
    <property type="match status" value="1"/>
</dbReference>
<keyword evidence="9" id="KW-0282">Flagellum</keyword>
<comment type="similarity">
    <text evidence="2 7">Belongs to the FlgA family.</text>
</comment>
<evidence type="ECO:0000259" key="8">
    <source>
        <dbReference type="PROSITE" id="PS50844"/>
    </source>
</evidence>
<dbReference type="PROSITE" id="PS50844">
    <property type="entry name" value="AFP_LIKE"/>
    <property type="match status" value="1"/>
</dbReference>
<dbReference type="Pfam" id="PF13144">
    <property type="entry name" value="ChapFlgA"/>
    <property type="match status" value="1"/>
</dbReference>
<keyword evidence="9" id="KW-0966">Cell projection</keyword>
<keyword evidence="10" id="KW-1185">Reference proteome</keyword>
<name>A0A0J1JKI6_9GAMM</name>
<evidence type="ECO:0000256" key="6">
    <source>
        <dbReference type="ARBA" id="ARBA00025643"/>
    </source>
</evidence>
<protein>
    <recommendedName>
        <fullName evidence="3 7">Flagella basal body P-ring formation protein FlgA</fullName>
    </recommendedName>
</protein>
<dbReference type="Gene3D" id="2.30.30.760">
    <property type="match status" value="1"/>
</dbReference>
<proteinExistence type="inferred from homology"/>
<evidence type="ECO:0000256" key="4">
    <source>
        <dbReference type="ARBA" id="ARBA00022729"/>
    </source>
</evidence>
<reference evidence="9 10" key="1">
    <citation type="submission" date="2015-05" db="EMBL/GenBank/DDBJ databases">
        <title>Photobacterium galathea sp. nov.</title>
        <authorList>
            <person name="Machado H."/>
            <person name="Gram L."/>
        </authorList>
    </citation>
    <scope>NUCLEOTIDE SEQUENCE [LARGE SCALE GENOMIC DNA]</scope>
    <source>
        <strain evidence="9 10">DSM 25995</strain>
    </source>
</reference>
<dbReference type="Gene3D" id="3.90.1210.10">
    <property type="entry name" value="Antifreeze-like/N-acetylneuraminic acid synthase C-terminal domain"/>
    <property type="match status" value="1"/>
</dbReference>
<dbReference type="EMBL" id="LDOV01000005">
    <property type="protein sequence ID" value="KLV02602.1"/>
    <property type="molecule type" value="Genomic_DNA"/>
</dbReference>
<dbReference type="InterPro" id="IPR041231">
    <property type="entry name" value="FlgA_N"/>
</dbReference>